<keyword evidence="1" id="KW-0732">Signal</keyword>
<name>Q0MRL8_TRICA</name>
<reference evidence="3" key="4">
    <citation type="submission" date="2014-11" db="EMBL/GenBank/DDBJ databases">
        <title>Tools and pipelines for BioNano data: molecule assembly pipeline and FASTA super scaffolding tool.</title>
        <authorList>
            <person name="Shelton J.M."/>
            <person name="Herndon N."/>
            <person name="Coleman C."/>
            <person name="Lu N."/>
            <person name="Brown S.J."/>
        </authorList>
    </citation>
    <scope>NUCLEOTIDE SEQUENCE</scope>
    <source>
        <strain evidence="3">Georgia GA2</strain>
    </source>
</reference>
<reference evidence="2" key="1">
    <citation type="journal article" date="2007" name="Insect Biochem. Mol. Biol.">
        <title>Chemosensory proteins in the honey bee: Insights from the annotated genome, comparative analyses and expressional profiling.</title>
        <authorList>
            <person name="Foret S."/>
            <person name="Wanner K.W."/>
            <person name="Maleszka R."/>
        </authorList>
    </citation>
    <scope>NUCLEOTIDE SEQUENCE</scope>
</reference>
<dbReference type="InterPro" id="IPR036682">
    <property type="entry name" value="OS_D_A10/PebIII_sf"/>
</dbReference>
<organism evidence="2">
    <name type="scientific">Tribolium castaneum</name>
    <name type="common">Red flour beetle</name>
    <dbReference type="NCBI Taxonomy" id="7070"/>
    <lineage>
        <taxon>Eukaryota</taxon>
        <taxon>Metazoa</taxon>
        <taxon>Ecdysozoa</taxon>
        <taxon>Arthropoda</taxon>
        <taxon>Hexapoda</taxon>
        <taxon>Insecta</taxon>
        <taxon>Pterygota</taxon>
        <taxon>Neoptera</taxon>
        <taxon>Endopterygota</taxon>
        <taxon>Coleoptera</taxon>
        <taxon>Polyphaga</taxon>
        <taxon>Cucujiformia</taxon>
        <taxon>Tenebrionidae</taxon>
        <taxon>Tenebrionidae incertae sedis</taxon>
        <taxon>Tribolium</taxon>
    </lineage>
</organism>
<dbReference type="Pfam" id="PF03392">
    <property type="entry name" value="OS-D"/>
    <property type="match status" value="1"/>
</dbReference>
<dbReference type="HOGENOM" id="CLU_126727_0_1_1"/>
<dbReference type="SUPFAM" id="SSF100910">
    <property type="entry name" value="Chemosensory protein Csp2"/>
    <property type="match status" value="1"/>
</dbReference>
<dbReference type="GeneID" id="661638"/>
<dbReference type="KEGG" id="tca:661638"/>
<dbReference type="Proteomes" id="UP000007266">
    <property type="component" value="Linkage group 7"/>
</dbReference>
<dbReference type="SMR" id="Q0MRL8"/>
<dbReference type="AlphaFoldDB" id="Q0MRL8"/>
<evidence type="ECO:0000256" key="1">
    <source>
        <dbReference type="SAM" id="SignalP"/>
    </source>
</evidence>
<accession>D6WUE9</accession>
<feature type="signal peptide" evidence="1">
    <location>
        <begin position="1"/>
        <end position="22"/>
    </location>
</feature>
<dbReference type="InParanoid" id="Q0MRL8"/>
<reference evidence="3 4" key="2">
    <citation type="journal article" date="2008" name="Nature">
        <title>The genome of the model beetle and pest Tribolium castaneum.</title>
        <authorList>
            <consortium name="Tribolium Genome Sequencing Consortium"/>
            <person name="Richards S."/>
            <person name="Gibbs R.A."/>
            <person name="Weinstock G.M."/>
            <person name="Brown S.J."/>
            <person name="Denell R."/>
            <person name="Beeman R.W."/>
            <person name="Gibbs R."/>
            <person name="Beeman R.W."/>
            <person name="Brown S.J."/>
            <person name="Bucher G."/>
            <person name="Friedrich M."/>
            <person name="Grimmelikhuijzen C.J."/>
            <person name="Klingler M."/>
            <person name="Lorenzen M."/>
            <person name="Richards S."/>
            <person name="Roth S."/>
            <person name="Schroder R."/>
            <person name="Tautz D."/>
            <person name="Zdobnov E.M."/>
            <person name="Muzny D."/>
            <person name="Gibbs R.A."/>
            <person name="Weinstock G.M."/>
            <person name="Attaway T."/>
            <person name="Bell S."/>
            <person name="Buhay C.J."/>
            <person name="Chandrabose M.N."/>
            <person name="Chavez D."/>
            <person name="Clerk-Blankenburg K.P."/>
            <person name="Cree A."/>
            <person name="Dao M."/>
            <person name="Davis C."/>
            <person name="Chacko J."/>
            <person name="Dinh H."/>
            <person name="Dugan-Rocha S."/>
            <person name="Fowler G."/>
            <person name="Garner T.T."/>
            <person name="Garnes J."/>
            <person name="Gnirke A."/>
            <person name="Hawes A."/>
            <person name="Hernandez J."/>
            <person name="Hines S."/>
            <person name="Holder M."/>
            <person name="Hume J."/>
            <person name="Jhangiani S.N."/>
            <person name="Joshi V."/>
            <person name="Khan Z.M."/>
            <person name="Jackson L."/>
            <person name="Kovar C."/>
            <person name="Kowis A."/>
            <person name="Lee S."/>
            <person name="Lewis L.R."/>
            <person name="Margolis J."/>
            <person name="Morgan M."/>
            <person name="Nazareth L.V."/>
            <person name="Nguyen N."/>
            <person name="Okwuonu G."/>
            <person name="Parker D."/>
            <person name="Richards S."/>
            <person name="Ruiz S.J."/>
            <person name="Santibanez J."/>
            <person name="Savard J."/>
            <person name="Scherer S.E."/>
            <person name="Schneider B."/>
            <person name="Sodergren E."/>
            <person name="Tautz D."/>
            <person name="Vattahil S."/>
            <person name="Villasana D."/>
            <person name="White C.S."/>
            <person name="Wright R."/>
            <person name="Park Y."/>
            <person name="Beeman R.W."/>
            <person name="Lord J."/>
            <person name="Oppert B."/>
            <person name="Lorenzen M."/>
            <person name="Brown S."/>
            <person name="Wang L."/>
            <person name="Savard J."/>
            <person name="Tautz D."/>
            <person name="Richards S."/>
            <person name="Weinstock G."/>
            <person name="Gibbs R.A."/>
            <person name="Liu Y."/>
            <person name="Worley K."/>
            <person name="Weinstock G."/>
            <person name="Elsik C.G."/>
            <person name="Reese J.T."/>
            <person name="Elhaik E."/>
            <person name="Landan G."/>
            <person name="Graur D."/>
            <person name="Arensburger P."/>
            <person name="Atkinson P."/>
            <person name="Beeman R.W."/>
            <person name="Beidler J."/>
            <person name="Brown S.J."/>
            <person name="Demuth J.P."/>
            <person name="Drury D.W."/>
            <person name="Du Y.Z."/>
            <person name="Fujiwara H."/>
            <person name="Lorenzen M."/>
            <person name="Maselli V."/>
            <person name="Osanai M."/>
            <person name="Park Y."/>
            <person name="Robertson H.M."/>
            <person name="Tu Z."/>
            <person name="Wang J.J."/>
            <person name="Wang S."/>
            <person name="Richards S."/>
            <person name="Song H."/>
            <person name="Zhang L."/>
            <person name="Sodergren E."/>
            <person name="Werner D."/>
            <person name="Stanke M."/>
            <person name="Morgenstern B."/>
            <person name="Solovyev V."/>
            <person name="Kosarev P."/>
            <person name="Brown G."/>
            <person name="Chen H.C."/>
            <person name="Ermolaeva O."/>
            <person name="Hlavina W."/>
            <person name="Kapustin Y."/>
            <person name="Kiryutin B."/>
            <person name="Kitts P."/>
            <person name="Maglott D."/>
            <person name="Pruitt K."/>
            <person name="Sapojnikov V."/>
            <person name="Souvorov A."/>
            <person name="Mackey A.J."/>
            <person name="Waterhouse R.M."/>
            <person name="Wyder S."/>
            <person name="Zdobnov E.M."/>
            <person name="Zdobnov E.M."/>
            <person name="Wyder S."/>
            <person name="Kriventseva E.V."/>
            <person name="Kadowaki T."/>
            <person name="Bork P."/>
            <person name="Aranda M."/>
            <person name="Bao R."/>
            <person name="Beermann A."/>
            <person name="Berns N."/>
            <person name="Bolognesi R."/>
            <person name="Bonneton F."/>
            <person name="Bopp D."/>
            <person name="Brown S.J."/>
            <person name="Bucher G."/>
            <person name="Butts T."/>
            <person name="Chaumot A."/>
            <person name="Denell R.E."/>
            <person name="Ferrier D.E."/>
            <person name="Friedrich M."/>
            <person name="Gordon C.M."/>
            <person name="Jindra M."/>
            <person name="Klingler M."/>
            <person name="Lan Q."/>
            <person name="Lattorff H.M."/>
            <person name="Laudet V."/>
            <person name="von Levetsow C."/>
            <person name="Liu Z."/>
            <person name="Lutz R."/>
            <person name="Lynch J.A."/>
            <person name="da Fonseca R.N."/>
            <person name="Posnien N."/>
            <person name="Reuter R."/>
            <person name="Roth S."/>
            <person name="Savard J."/>
            <person name="Schinko J.B."/>
            <person name="Schmitt C."/>
            <person name="Schoppmeier M."/>
            <person name="Schroder R."/>
            <person name="Shippy T.D."/>
            <person name="Simonnet F."/>
            <person name="Marques-Souza H."/>
            <person name="Tautz D."/>
            <person name="Tomoyasu Y."/>
            <person name="Trauner J."/>
            <person name="Van der Zee M."/>
            <person name="Vervoort M."/>
            <person name="Wittkopp N."/>
            <person name="Wimmer E.A."/>
            <person name="Yang X."/>
            <person name="Jones A.K."/>
            <person name="Sattelle D.B."/>
            <person name="Ebert P.R."/>
            <person name="Nelson D."/>
            <person name="Scott J.G."/>
            <person name="Beeman R.W."/>
            <person name="Muthukrishnan S."/>
            <person name="Kramer K.J."/>
            <person name="Arakane Y."/>
            <person name="Beeman R.W."/>
            <person name="Zhu Q."/>
            <person name="Hogenkamp D."/>
            <person name="Dixit R."/>
            <person name="Oppert B."/>
            <person name="Jiang H."/>
            <person name="Zou Z."/>
            <person name="Marshall J."/>
            <person name="Elpidina E."/>
            <person name="Vinokurov K."/>
            <person name="Oppert C."/>
            <person name="Zou Z."/>
            <person name="Evans J."/>
            <person name="Lu Z."/>
            <person name="Zhao P."/>
            <person name="Sumathipala N."/>
            <person name="Altincicek B."/>
            <person name="Vilcinskas A."/>
            <person name="Williams M."/>
            <person name="Hultmark D."/>
            <person name="Hetru C."/>
            <person name="Jiang H."/>
            <person name="Grimmelikhuijzen C.J."/>
            <person name="Hauser F."/>
            <person name="Cazzamali G."/>
            <person name="Williamson M."/>
            <person name="Park Y."/>
            <person name="Li B."/>
            <person name="Tanaka Y."/>
            <person name="Predel R."/>
            <person name="Neupert S."/>
            <person name="Schachtner J."/>
            <person name="Verleyen P."/>
            <person name="Raible F."/>
            <person name="Bork P."/>
            <person name="Friedrich M."/>
            <person name="Walden K.K."/>
            <person name="Robertson H.M."/>
            <person name="Angeli S."/>
            <person name="Foret S."/>
            <person name="Bucher G."/>
            <person name="Schuetz S."/>
            <person name="Maleszka R."/>
            <person name="Wimmer E.A."/>
            <person name="Beeman R.W."/>
            <person name="Lorenzen M."/>
            <person name="Tomoyasu Y."/>
            <person name="Miller S.C."/>
            <person name="Grossmann D."/>
            <person name="Bucher G."/>
        </authorList>
    </citation>
    <scope>NUCLEOTIDE SEQUENCE [LARGE SCALE GENOMIC DNA]</scope>
    <source>
        <strain evidence="3 4">Georgia GA2</strain>
    </source>
</reference>
<dbReference type="eggNOG" id="ENOG502SR4D">
    <property type="taxonomic scope" value="Eukaryota"/>
</dbReference>
<sequence>MKTFVILFFGVFFIIFSDFVNGKTLHRSTRDDKYTTRYDNVDVDRILHSKRLLLNYINCLLEKGPCSPEGRELKKILPDALVTNCSKCSEVQKKQAGKILTFVLLNYRNEWNQLVAKYDPDGIYRKQYEIDDDYDYSELDSAKK</sequence>
<dbReference type="RefSeq" id="XP_015836776.1">
    <property type="nucleotide sequence ID" value="XM_015981290.1"/>
</dbReference>
<gene>
    <name evidence="3" type="primary">TcCSP7F</name>
    <name evidence="3" type="ORF">TcasGA2_TC014532</name>
</gene>
<dbReference type="OMA" id="INNRPEE"/>
<protein>
    <submittedName>
        <fullName evidence="3">Chemosensory protein 14</fullName>
    </submittedName>
    <submittedName>
        <fullName evidence="2">Chemosensory protein 5</fullName>
    </submittedName>
</protein>
<proteinExistence type="evidence at transcript level"/>
<dbReference type="Gene3D" id="1.10.2080.10">
    <property type="entry name" value="Insect odorant-binding protein A10/Ejaculatory bulb-specific protein 3"/>
    <property type="match status" value="1"/>
</dbReference>
<evidence type="ECO:0000313" key="4">
    <source>
        <dbReference type="Proteomes" id="UP000007266"/>
    </source>
</evidence>
<keyword evidence="4" id="KW-1185">Reference proteome</keyword>
<dbReference type="CTD" id="115877658"/>
<feature type="chain" id="PRO_5010134086" evidence="1">
    <location>
        <begin position="23"/>
        <end position="144"/>
    </location>
</feature>
<dbReference type="EMBL" id="DQ855491">
    <property type="protein sequence ID" value="ABH88178.1"/>
    <property type="molecule type" value="mRNA"/>
</dbReference>
<evidence type="ECO:0000313" key="2">
    <source>
        <dbReference type="EMBL" id="ABH88178.1"/>
    </source>
</evidence>
<dbReference type="PANTHER" id="PTHR11257:SF12">
    <property type="entry name" value="EJACULATORY BULB-SPECIFIC PROTEIN 3-RELATED"/>
    <property type="match status" value="1"/>
</dbReference>
<dbReference type="EMBL" id="KQ971352">
    <property type="protein sequence ID" value="EFA07564.2"/>
    <property type="molecule type" value="Genomic_DNA"/>
</dbReference>
<dbReference type="InterPro" id="IPR005055">
    <property type="entry name" value="A10/PebIII"/>
</dbReference>
<dbReference type="OrthoDB" id="6344725at2759"/>
<dbReference type="RefSeq" id="NP_001039287.1">
    <property type="nucleotide sequence ID" value="NM_001045822.1"/>
</dbReference>
<reference evidence="3 4" key="3">
    <citation type="journal article" date="2010" name="Nucleic Acids Res.">
        <title>BeetleBase in 2010: revisions to provide comprehensive genomic information for Tribolium castaneum.</title>
        <authorList>
            <person name="Kim H.S."/>
            <person name="Murphy T."/>
            <person name="Xia J."/>
            <person name="Caragea D."/>
            <person name="Park Y."/>
            <person name="Beeman R.W."/>
            <person name="Lorenzen M.D."/>
            <person name="Butcher S."/>
            <person name="Manak J.R."/>
            <person name="Brown S.J."/>
        </authorList>
    </citation>
    <scope>GENOME REANNOTATION</scope>
    <source>
        <strain evidence="3 4">Georgia GA2</strain>
    </source>
</reference>
<evidence type="ECO:0000313" key="3">
    <source>
        <dbReference type="EMBL" id="EFA07564.2"/>
    </source>
</evidence>
<dbReference type="PANTHER" id="PTHR11257">
    <property type="entry name" value="CHEMOSENSORY PROTEIN-RELATED"/>
    <property type="match status" value="1"/>
</dbReference>
<accession>Q0MRL8</accession>